<dbReference type="RefSeq" id="XP_029223517.1">
    <property type="nucleotide sequence ID" value="XM_029376355.1"/>
</dbReference>
<reference evidence="1 2" key="1">
    <citation type="journal article" date="2018" name="BMC Genomics">
        <title>Genomic comparison of Trypanosoma conorhini and Trypanosoma rangeli to Trypanosoma cruzi strains of high and low virulence.</title>
        <authorList>
            <person name="Bradwell K.R."/>
            <person name="Koparde V.N."/>
            <person name="Matveyev A.V."/>
            <person name="Serrano M.G."/>
            <person name="Alves J.M."/>
            <person name="Parikh H."/>
            <person name="Huang B."/>
            <person name="Lee V."/>
            <person name="Espinosa-Alvarez O."/>
            <person name="Ortiz P.A."/>
            <person name="Costa-Martins A.G."/>
            <person name="Teixeira M.M."/>
            <person name="Buck G.A."/>
        </authorList>
    </citation>
    <scope>NUCLEOTIDE SEQUENCE [LARGE SCALE GENOMIC DNA]</scope>
    <source>
        <strain evidence="1 2">025E</strain>
    </source>
</reference>
<dbReference type="AlphaFoldDB" id="A0A3R7JUK5"/>
<gene>
    <name evidence="1" type="ORF">Tco025E_09541</name>
</gene>
<keyword evidence="2" id="KW-1185">Reference proteome</keyword>
<protein>
    <submittedName>
        <fullName evidence="1">Uncharacterized protein</fullName>
    </submittedName>
</protein>
<dbReference type="EMBL" id="MKKU01001176">
    <property type="protein sequence ID" value="RNE97091.1"/>
    <property type="molecule type" value="Genomic_DNA"/>
</dbReference>
<evidence type="ECO:0000313" key="2">
    <source>
        <dbReference type="Proteomes" id="UP000284403"/>
    </source>
</evidence>
<organism evidence="1 2">
    <name type="scientific">Trypanosoma conorhini</name>
    <dbReference type="NCBI Taxonomy" id="83891"/>
    <lineage>
        <taxon>Eukaryota</taxon>
        <taxon>Discoba</taxon>
        <taxon>Euglenozoa</taxon>
        <taxon>Kinetoplastea</taxon>
        <taxon>Metakinetoplastina</taxon>
        <taxon>Trypanosomatida</taxon>
        <taxon>Trypanosomatidae</taxon>
        <taxon>Trypanosoma</taxon>
    </lineage>
</organism>
<accession>A0A3R7JUK5</accession>
<evidence type="ECO:0000313" key="1">
    <source>
        <dbReference type="EMBL" id="RNE97091.1"/>
    </source>
</evidence>
<dbReference type="Proteomes" id="UP000284403">
    <property type="component" value="Unassembled WGS sequence"/>
</dbReference>
<name>A0A3R7JUK5_9TRYP</name>
<sequence length="115" mass="13030">MNAASLASLWDRSALQELNQRRYGHVPALRPCAAPRRFRLAPSNDKIKRAVWRGTRPALQAALRGKFAFFYSEDDDAVQGRSEKTEMKNGLSTQYPIRDGCQIFPEGELDIVLHL</sequence>
<comment type="caution">
    <text evidence="1">The sequence shown here is derived from an EMBL/GenBank/DDBJ whole genome shotgun (WGS) entry which is preliminary data.</text>
</comment>
<proteinExistence type="predicted"/>
<dbReference type="GeneID" id="40323152"/>